<evidence type="ECO:0000313" key="5">
    <source>
        <dbReference type="EMBL" id="ABD25089.1"/>
    </source>
</evidence>
<dbReference type="DNASU" id="3918067"/>
<dbReference type="RefSeq" id="WP_011444303.1">
    <property type="nucleotide sequence ID" value="NC_007794.1"/>
</dbReference>
<proteinExistence type="predicted"/>
<dbReference type="GO" id="GO:0016787">
    <property type="term" value="F:hydrolase activity"/>
    <property type="evidence" value="ECO:0007669"/>
    <property type="project" value="UniProtKB-KW"/>
</dbReference>
<dbReference type="STRING" id="279238.Saro_0642"/>
<dbReference type="InterPro" id="IPR051620">
    <property type="entry name" value="ORF904-like_C"/>
</dbReference>
<feature type="domain" description="SF3 helicase" evidence="4">
    <location>
        <begin position="214"/>
        <end position="377"/>
    </location>
</feature>
<dbReference type="EMBL" id="CP000248">
    <property type="protein sequence ID" value="ABD25089.1"/>
    <property type="molecule type" value="Genomic_DNA"/>
</dbReference>
<evidence type="ECO:0000313" key="6">
    <source>
        <dbReference type="Proteomes" id="UP000009134"/>
    </source>
</evidence>
<sequence length="540" mass="60175">MKRLSLLERSRLPTNDLGNARRLFEAANGRLLWLADGAGGKGCWIAFDGIRWSADEGPMRALAFAQKAAVEICDEAHALRECTADELAEVYGRKFSKEMAEERAGQLWTWSIKSGDSAKTTAMQNQFKGLRDGDEGPFVTQVWQRDFDAQPMAYHCSNGTLRFVQDDAGTWSHVFEKGHRPDDRFMQVANVAYDAAAKAKAWIERMEVMHHDPVQRTALQRIYGMTLTALISDQAFYIFQGKGQDGKSVTNDVVCQLHGMYARKADPKTFLEGPTQQSSGPQSDIVRLAGDVRLVVMDEPKKNSTWDGQKIKQATGSEMIARGVHATTELSFTPHWQLIAECNGLPKAPSDDRGFRRRFKLYPWVVQFGVTPGVADEPVHLVKARLIGEGSGVLNWMIKGCVEWLNERVVPEPEAAKRATASFWSASSAMGEWIASHCDLSDPEAREEATPLYKAFRQFCIDRGDDETKIITQTTFGRQLNDAQIYRVPNNSTGKVERVGIRLKRVDELGGGALSTSGRDTFDDDVARFDADNRDPFGAP</sequence>
<gene>
    <name evidence="5" type="ordered locus">Saro_0642</name>
</gene>
<keyword evidence="3" id="KW-0067">ATP-binding</keyword>
<dbReference type="HOGENOM" id="CLU_018483_2_1_5"/>
<dbReference type="NCBIfam" id="TIGR01613">
    <property type="entry name" value="primase_Cterm"/>
    <property type="match status" value="1"/>
</dbReference>
<dbReference type="eggNOG" id="COG3378">
    <property type="taxonomic scope" value="Bacteria"/>
</dbReference>
<accession>Q2GAN4</accession>
<dbReference type="InterPro" id="IPR014015">
    <property type="entry name" value="Helicase_SF3_DNA-vir"/>
</dbReference>
<dbReference type="InterPro" id="IPR006500">
    <property type="entry name" value="Helicase_put_C_phage/plasmid"/>
</dbReference>
<dbReference type="PROSITE" id="PS51206">
    <property type="entry name" value="SF3_HELICASE_1"/>
    <property type="match status" value="1"/>
</dbReference>
<keyword evidence="1" id="KW-0547">Nucleotide-binding</keyword>
<evidence type="ECO:0000256" key="3">
    <source>
        <dbReference type="ARBA" id="ARBA00022840"/>
    </source>
</evidence>
<dbReference type="InterPro" id="IPR014818">
    <property type="entry name" value="Phage/plasmid_primase_P4_C"/>
</dbReference>
<keyword evidence="6" id="KW-1185">Reference proteome</keyword>
<evidence type="ECO:0000256" key="2">
    <source>
        <dbReference type="ARBA" id="ARBA00022801"/>
    </source>
</evidence>
<dbReference type="PANTHER" id="PTHR35372:SF2">
    <property type="entry name" value="SF3 HELICASE DOMAIN-CONTAINING PROTEIN"/>
    <property type="match status" value="1"/>
</dbReference>
<dbReference type="Pfam" id="PF08706">
    <property type="entry name" value="D5_N"/>
    <property type="match status" value="1"/>
</dbReference>
<keyword evidence="2" id="KW-0378">Hydrolase</keyword>
<dbReference type="SMART" id="SM00885">
    <property type="entry name" value="D5_N"/>
    <property type="match status" value="1"/>
</dbReference>
<evidence type="ECO:0000256" key="1">
    <source>
        <dbReference type="ARBA" id="ARBA00022741"/>
    </source>
</evidence>
<dbReference type="Proteomes" id="UP000009134">
    <property type="component" value="Chromosome"/>
</dbReference>
<dbReference type="KEGG" id="nar:Saro_0642"/>
<dbReference type="PANTHER" id="PTHR35372">
    <property type="entry name" value="ATP BINDING PROTEIN-RELATED"/>
    <property type="match status" value="1"/>
</dbReference>
<dbReference type="GO" id="GO:0005524">
    <property type="term" value="F:ATP binding"/>
    <property type="evidence" value="ECO:0007669"/>
    <property type="project" value="UniProtKB-KW"/>
</dbReference>
<evidence type="ECO:0000259" key="4">
    <source>
        <dbReference type="PROSITE" id="PS51206"/>
    </source>
</evidence>
<reference evidence="6" key="1">
    <citation type="submission" date="2006-01" db="EMBL/GenBank/DDBJ databases">
        <title>Complete sequence of Novosphingobium aromaticivorans DSM 12444.</title>
        <authorList>
            <consortium name="US DOE Joint Genome Institute"/>
            <person name="Copeland A."/>
            <person name="Lucas S."/>
            <person name="Lapidus A."/>
            <person name="Barry K."/>
            <person name="Detter J.C."/>
            <person name="Glavina T."/>
            <person name="Hammon N."/>
            <person name="Israni S."/>
            <person name="Pitluck S."/>
            <person name="Chain P."/>
            <person name="Malfatti S."/>
            <person name="Shin M."/>
            <person name="Vergez L."/>
            <person name="Schmutz J."/>
            <person name="Larimer F."/>
            <person name="Land M."/>
            <person name="Kyrpides N."/>
            <person name="Ivanova N."/>
            <person name="Fredrickson J."/>
            <person name="Balkwill D."/>
            <person name="Romine M.F."/>
            <person name="Richardson P."/>
        </authorList>
    </citation>
    <scope>NUCLEOTIDE SEQUENCE [LARGE SCALE GENOMIC DNA]</scope>
    <source>
        <strain evidence="6">ATCC 700278 / DSM 12444 / CCUG 56034 / CIP 105152 / NBRC 16084 / F199</strain>
    </source>
</reference>
<dbReference type="AlphaFoldDB" id="Q2GAN4"/>
<name>Q2GAN4_NOVAD</name>
<protein>
    <submittedName>
        <fullName evidence="5">Phage or plasmid primase P4-like protein</fullName>
    </submittedName>
</protein>
<organism evidence="5 6">
    <name type="scientific">Novosphingobium aromaticivorans (strain ATCC 700278 / DSM 12444 / CCUG 56034 / CIP 105152 / NBRC 16084 / F199)</name>
    <dbReference type="NCBI Taxonomy" id="279238"/>
    <lineage>
        <taxon>Bacteria</taxon>
        <taxon>Pseudomonadati</taxon>
        <taxon>Pseudomonadota</taxon>
        <taxon>Alphaproteobacteria</taxon>
        <taxon>Sphingomonadales</taxon>
        <taxon>Sphingomonadaceae</taxon>
        <taxon>Novosphingobium</taxon>
    </lineage>
</organism>